<feature type="region of interest" description="Disordered" evidence="2">
    <location>
        <begin position="1"/>
        <end position="33"/>
    </location>
</feature>
<dbReference type="PANTHER" id="PTHR23325:SF1">
    <property type="entry name" value="SERUM RESPONSE FACTOR-BINDING PROTEIN 1"/>
    <property type="match status" value="1"/>
</dbReference>
<feature type="region of interest" description="Disordered" evidence="2">
    <location>
        <begin position="198"/>
        <end position="231"/>
    </location>
</feature>
<feature type="region of interest" description="Disordered" evidence="2">
    <location>
        <begin position="271"/>
        <end position="380"/>
    </location>
</feature>
<dbReference type="GeneID" id="27898885"/>
<evidence type="ECO:0000256" key="1">
    <source>
        <dbReference type="ARBA" id="ARBA00023054"/>
    </source>
</evidence>
<dbReference type="InterPro" id="IPR037393">
    <property type="entry name" value="Bud22/SRFB1"/>
</dbReference>
<dbReference type="OrthoDB" id="3364872at2759"/>
<feature type="compositionally biased region" description="Basic and acidic residues" evidence="2">
    <location>
        <begin position="354"/>
        <end position="366"/>
    </location>
</feature>
<evidence type="ECO:0000259" key="3">
    <source>
        <dbReference type="Pfam" id="PF09073"/>
    </source>
</evidence>
<dbReference type="Proteomes" id="UP000016931">
    <property type="component" value="Unassembled WGS sequence"/>
</dbReference>
<dbReference type="GO" id="GO:0030490">
    <property type="term" value="P:maturation of SSU-rRNA"/>
    <property type="evidence" value="ECO:0007669"/>
    <property type="project" value="TreeGrafter"/>
</dbReference>
<reference evidence="4 5" key="1">
    <citation type="journal article" date="2012" name="PLoS Pathog.">
        <title>Diverse lifestyles and strategies of plant pathogenesis encoded in the genomes of eighteen Dothideomycetes fungi.</title>
        <authorList>
            <person name="Ohm R.A."/>
            <person name="Feau N."/>
            <person name="Henrissat B."/>
            <person name="Schoch C.L."/>
            <person name="Horwitz B.A."/>
            <person name="Barry K.W."/>
            <person name="Condon B.J."/>
            <person name="Copeland A.C."/>
            <person name="Dhillon B."/>
            <person name="Glaser F."/>
            <person name="Hesse C.N."/>
            <person name="Kosti I."/>
            <person name="LaButti K."/>
            <person name="Lindquist E.A."/>
            <person name="Lucas S."/>
            <person name="Salamov A.A."/>
            <person name="Bradshaw R.E."/>
            <person name="Ciuffetti L."/>
            <person name="Hamelin R.C."/>
            <person name="Kema G.H.J."/>
            <person name="Lawrence C."/>
            <person name="Scott J.A."/>
            <person name="Spatafora J.W."/>
            <person name="Turgeon B.G."/>
            <person name="de Wit P.J.G.M."/>
            <person name="Zhong S."/>
            <person name="Goodwin S.B."/>
            <person name="Grigoriev I.V."/>
        </authorList>
    </citation>
    <scope>NUCLEOTIDE SEQUENCE [LARGE SCALE GENOMIC DNA]</scope>
    <source>
        <strain evidence="4 5">SO2202</strain>
    </source>
</reference>
<organism evidence="4 5">
    <name type="scientific">Sphaerulina musiva (strain SO2202)</name>
    <name type="common">Poplar stem canker fungus</name>
    <name type="synonym">Septoria musiva</name>
    <dbReference type="NCBI Taxonomy" id="692275"/>
    <lineage>
        <taxon>Eukaryota</taxon>
        <taxon>Fungi</taxon>
        <taxon>Dikarya</taxon>
        <taxon>Ascomycota</taxon>
        <taxon>Pezizomycotina</taxon>
        <taxon>Dothideomycetes</taxon>
        <taxon>Dothideomycetidae</taxon>
        <taxon>Mycosphaerellales</taxon>
        <taxon>Mycosphaerellaceae</taxon>
        <taxon>Sphaerulina</taxon>
    </lineage>
</organism>
<name>N1QJU9_SPHMS</name>
<dbReference type="eggNOG" id="ENOG502S6Z4">
    <property type="taxonomic scope" value="Eukaryota"/>
</dbReference>
<keyword evidence="1" id="KW-0175">Coiled coil</keyword>
<feature type="compositionally biased region" description="Gly residues" evidence="2">
    <location>
        <begin position="14"/>
        <end position="26"/>
    </location>
</feature>
<dbReference type="Pfam" id="PF09073">
    <property type="entry name" value="BUD22"/>
    <property type="match status" value="2"/>
</dbReference>
<protein>
    <submittedName>
        <fullName evidence="4">Bud-site selection protein</fullName>
    </submittedName>
</protein>
<dbReference type="GO" id="GO:0005634">
    <property type="term" value="C:nucleus"/>
    <property type="evidence" value="ECO:0007669"/>
    <property type="project" value="TreeGrafter"/>
</dbReference>
<feature type="domain" description="Bud22" evidence="3">
    <location>
        <begin position="252"/>
        <end position="396"/>
    </location>
</feature>
<dbReference type="EMBL" id="KB456260">
    <property type="protein sequence ID" value="EMF16557.1"/>
    <property type="molecule type" value="Genomic_DNA"/>
</dbReference>
<sequence length="396" mass="42551">MAKRKRDDGDGAGDDAGTGAGAGAGAGDADAPNFRRQRQIMAAYVQGAQQLEKAFKLARGFERQKLGRRRKNALAEAKVKEAKGNADTMAKRSIEDEVARIDAEVAALKTLDTTRSAHNFLAKSLLKIKAVQVAPDLPADISSPKPVSSDSAMLNVHARLCNSNPVKAALPAAAAAVKSEFGLVPNGQDVYAAKRAGVHSADVTKDDGSESNDNDGGDDEVDHDTGDGSDVDIADLERQLEQEGVTRSRPGKNHEPTKLFLPTLTMAGYVSGSGSDLDDDDVHNTKPAKNRRGQRARQAIWEKKYGKRAKHVQEQATKQGRDAKRGAASFSKFAKDANAAPLGKQRPELGLIKSAERSKRSRDDTGPLHPSWEAAKRAKEKKIEKIEFAGKKIVFD</sequence>
<feature type="compositionally biased region" description="Basic residues" evidence="2">
    <location>
        <begin position="286"/>
        <end position="295"/>
    </location>
</feature>
<dbReference type="AlphaFoldDB" id="N1QJU9"/>
<feature type="compositionally biased region" description="Acidic residues" evidence="2">
    <location>
        <begin position="209"/>
        <end position="231"/>
    </location>
</feature>
<gene>
    <name evidence="4" type="ORF">SEPMUDRAFT_122078</name>
</gene>
<dbReference type="RefSeq" id="XP_016764678.1">
    <property type="nucleotide sequence ID" value="XM_016901748.1"/>
</dbReference>
<evidence type="ECO:0000313" key="5">
    <source>
        <dbReference type="Proteomes" id="UP000016931"/>
    </source>
</evidence>
<dbReference type="InterPro" id="IPR015158">
    <property type="entry name" value="Bud22_dom"/>
</dbReference>
<keyword evidence="5" id="KW-1185">Reference proteome</keyword>
<proteinExistence type="predicted"/>
<evidence type="ECO:0000313" key="4">
    <source>
        <dbReference type="EMBL" id="EMF16557.1"/>
    </source>
</evidence>
<dbReference type="OMA" id="TTRSAHN"/>
<evidence type="ECO:0000256" key="2">
    <source>
        <dbReference type="SAM" id="MobiDB-lite"/>
    </source>
</evidence>
<dbReference type="STRING" id="692275.N1QJU9"/>
<dbReference type="GO" id="GO:0030686">
    <property type="term" value="C:90S preribosome"/>
    <property type="evidence" value="ECO:0007669"/>
    <property type="project" value="TreeGrafter"/>
</dbReference>
<dbReference type="HOGENOM" id="CLU_029647_0_0_1"/>
<accession>N1QJU9</accession>
<feature type="domain" description="Bud22" evidence="3">
    <location>
        <begin position="46"/>
        <end position="238"/>
    </location>
</feature>
<dbReference type="PANTHER" id="PTHR23325">
    <property type="entry name" value="SERUM RESPONSE FACTOR-BINDING"/>
    <property type="match status" value="1"/>
</dbReference>